<name>A0ABP0P749_9DINO</name>
<dbReference type="InterPro" id="IPR000571">
    <property type="entry name" value="Znf_CCCH"/>
</dbReference>
<accession>A0ABP0P749</accession>
<sequence>MALYTFIQVEEVIKLLEAEGLTGAQWLDQTPKEEAMPLEPQWINVKETQVFPEASAGGLGHPEFCARPCVYFSKGMCRNGAECEYCHLPHVSNPKLDKRQRTMVQGMPKFDLLTLVHGALQLRAQRLKKKNEEFIIEELLVLLQKEISALSLQDAVMSTSKHDLQLVTKLLSKSSISGIVANLVQLPDLYEKMEKEISYFKLRRYTGL</sequence>
<dbReference type="EMBL" id="CAXAMN010022551">
    <property type="protein sequence ID" value="CAK9070757.1"/>
    <property type="molecule type" value="Genomic_DNA"/>
</dbReference>
<reference evidence="1 2" key="1">
    <citation type="submission" date="2024-02" db="EMBL/GenBank/DDBJ databases">
        <authorList>
            <person name="Chen Y."/>
            <person name="Shah S."/>
            <person name="Dougan E. K."/>
            <person name="Thang M."/>
            <person name="Chan C."/>
        </authorList>
    </citation>
    <scope>NUCLEOTIDE SEQUENCE [LARGE SCALE GENOMIC DNA]</scope>
</reference>
<dbReference type="Proteomes" id="UP001642484">
    <property type="component" value="Unassembled WGS sequence"/>
</dbReference>
<evidence type="ECO:0000313" key="1">
    <source>
        <dbReference type="EMBL" id="CAK9070757.1"/>
    </source>
</evidence>
<keyword evidence="2" id="KW-1185">Reference proteome</keyword>
<organism evidence="1 2">
    <name type="scientific">Durusdinium trenchii</name>
    <dbReference type="NCBI Taxonomy" id="1381693"/>
    <lineage>
        <taxon>Eukaryota</taxon>
        <taxon>Sar</taxon>
        <taxon>Alveolata</taxon>
        <taxon>Dinophyceae</taxon>
        <taxon>Suessiales</taxon>
        <taxon>Symbiodiniaceae</taxon>
        <taxon>Durusdinium</taxon>
    </lineage>
</organism>
<protein>
    <submittedName>
        <fullName evidence="1">Uncharacterized protein</fullName>
    </submittedName>
</protein>
<proteinExistence type="predicted"/>
<evidence type="ECO:0000313" key="2">
    <source>
        <dbReference type="Proteomes" id="UP001642484"/>
    </source>
</evidence>
<dbReference type="PROSITE" id="PS50103">
    <property type="entry name" value="ZF_C3H1"/>
    <property type="match status" value="1"/>
</dbReference>
<gene>
    <name evidence="1" type="ORF">CCMP2556_LOCUS34810</name>
</gene>
<comment type="caution">
    <text evidence="1">The sequence shown here is derived from an EMBL/GenBank/DDBJ whole genome shotgun (WGS) entry which is preliminary data.</text>
</comment>